<evidence type="ECO:0000259" key="1">
    <source>
        <dbReference type="Pfam" id="PF10263"/>
    </source>
</evidence>
<gene>
    <name evidence="2" type="ORF">UFOVP342_25</name>
</gene>
<accession>A0A6J5M1C5</accession>
<protein>
    <submittedName>
        <fullName evidence="2">SprT-like</fullName>
    </submittedName>
</protein>
<name>A0A6J5M1C5_9CAUD</name>
<dbReference type="InterPro" id="IPR006640">
    <property type="entry name" value="SprT-like_domain"/>
</dbReference>
<dbReference type="GO" id="GO:0006950">
    <property type="term" value="P:response to stress"/>
    <property type="evidence" value="ECO:0007669"/>
    <property type="project" value="UniProtKB-ARBA"/>
</dbReference>
<reference evidence="2" key="1">
    <citation type="submission" date="2020-04" db="EMBL/GenBank/DDBJ databases">
        <authorList>
            <person name="Chiriac C."/>
            <person name="Salcher M."/>
            <person name="Ghai R."/>
            <person name="Kavagutti S V."/>
        </authorList>
    </citation>
    <scope>NUCLEOTIDE SEQUENCE</scope>
</reference>
<proteinExistence type="predicted"/>
<sequence length="201" mass="22330">MNRETWLEKFTDQFLIDHFKNAGFEITSELREKLKFSCSLTSGRGSKNARAIGLHFDPKASKGAYHEIMISPIIEDSARVADILIHEIVHAVVGNQAGHGKAFKQCAVAVGLTGKMTATTASEELKLKLDSWIESFGKYPHRELMLSGKKQSTRLIKAECHCGYNVRMSRKWLHEIGAPICPACEIQMHVAGDSEDEGEGE</sequence>
<organism evidence="2">
    <name type="scientific">uncultured Caudovirales phage</name>
    <dbReference type="NCBI Taxonomy" id="2100421"/>
    <lineage>
        <taxon>Viruses</taxon>
        <taxon>Duplodnaviria</taxon>
        <taxon>Heunggongvirae</taxon>
        <taxon>Uroviricota</taxon>
        <taxon>Caudoviricetes</taxon>
        <taxon>Peduoviridae</taxon>
        <taxon>Maltschvirus</taxon>
        <taxon>Maltschvirus maltsch</taxon>
    </lineage>
</organism>
<feature type="domain" description="SprT-like" evidence="1">
    <location>
        <begin position="22"/>
        <end position="116"/>
    </location>
</feature>
<evidence type="ECO:0000313" key="2">
    <source>
        <dbReference type="EMBL" id="CAB4139293.1"/>
    </source>
</evidence>
<dbReference type="EMBL" id="LR796361">
    <property type="protein sequence ID" value="CAB4139293.1"/>
    <property type="molecule type" value="Genomic_DNA"/>
</dbReference>
<dbReference type="Pfam" id="PF10263">
    <property type="entry name" value="SprT-like"/>
    <property type="match status" value="1"/>
</dbReference>